<name>A0A7S3K5W2_9STRA</name>
<keyword evidence="1" id="KW-0472">Membrane</keyword>
<gene>
    <name evidence="3" type="ORF">ALAG00032_LOCUS14556</name>
</gene>
<feature type="signal peptide" evidence="2">
    <location>
        <begin position="1"/>
        <end position="16"/>
    </location>
</feature>
<feature type="chain" id="PRO_5030759867" evidence="2">
    <location>
        <begin position="17"/>
        <end position="531"/>
    </location>
</feature>
<organism evidence="3">
    <name type="scientific">Aureoumbra lagunensis</name>
    <dbReference type="NCBI Taxonomy" id="44058"/>
    <lineage>
        <taxon>Eukaryota</taxon>
        <taxon>Sar</taxon>
        <taxon>Stramenopiles</taxon>
        <taxon>Ochrophyta</taxon>
        <taxon>Pelagophyceae</taxon>
        <taxon>Pelagomonadales</taxon>
        <taxon>Aureoumbra</taxon>
    </lineage>
</organism>
<dbReference type="EMBL" id="HBIJ01022331">
    <property type="protein sequence ID" value="CAE0373754.1"/>
    <property type="molecule type" value="Transcribed_RNA"/>
</dbReference>
<keyword evidence="1" id="KW-1133">Transmembrane helix</keyword>
<feature type="transmembrane region" description="Helical" evidence="1">
    <location>
        <begin position="289"/>
        <end position="312"/>
    </location>
</feature>
<evidence type="ECO:0000256" key="2">
    <source>
        <dbReference type="SAM" id="SignalP"/>
    </source>
</evidence>
<feature type="transmembrane region" description="Helical" evidence="1">
    <location>
        <begin position="498"/>
        <end position="520"/>
    </location>
</feature>
<accession>A0A7S3K5W2</accession>
<keyword evidence="2" id="KW-0732">Signal</keyword>
<dbReference type="PANTHER" id="PTHR35791">
    <property type="entry name" value="UPF0754 MEMBRANE PROTEIN YHEB"/>
    <property type="match status" value="1"/>
</dbReference>
<dbReference type="AlphaFoldDB" id="A0A7S3K5W2"/>
<dbReference type="PANTHER" id="PTHR35791:SF1">
    <property type="entry name" value="UPF0754 MEMBRANE PROTEIN YHEB"/>
    <property type="match status" value="1"/>
</dbReference>
<feature type="transmembrane region" description="Helical" evidence="1">
    <location>
        <begin position="324"/>
        <end position="347"/>
    </location>
</feature>
<evidence type="ECO:0000313" key="3">
    <source>
        <dbReference type="EMBL" id="CAE0373754.1"/>
    </source>
</evidence>
<evidence type="ECO:0000256" key="1">
    <source>
        <dbReference type="SAM" id="Phobius"/>
    </source>
</evidence>
<sequence length="531" mass="59299">MHRVFLLVLIPVSGFLQRQSILSVKTLHIRELPKPQSLLIRQASTKDAAHGVWTRLKANPWILISLTTVSRKPLGAFFCTVLYQATLGDREARQRLHGELRKKPFKYFVSTPLTASFVGWLTNFAGVQMLFYPLHWRGIPLLPRKPLSPVGDLSPLGWIGWQGIVAAKAPRMARDLVKVVTNKLISPAATLRRLNARKLANFVDVPLVMRKILGLKPDQWPIILETSDATSQQLRAEYRRLAVGVASDIRTKGAECLNLEALCIRELSGSNVKALVDLFQKVGRVELRFLVISGLYVGFFLGLIQALLSASLSPKYFNENKRQALELLGAAIVGAVTNWVALLWIFVPVEPRVFFGGRIILQGCFMRRQSQVAIDFAHFFASRVLTARQLLADLLVSPTFQPLLRRRVASFLASSTKIFKSGGQLAVAQAIADNSDLLDITTARISTVLPHTLPDACFDYVDSTLDLGNSIGHKLATLPPHDYERLLHPIFQEDESTLIAVGGVLGILASYMQLRLLAWWQRRARERNTKP</sequence>
<protein>
    <submittedName>
        <fullName evidence="3">Uncharacterized protein</fullName>
    </submittedName>
</protein>
<keyword evidence="1" id="KW-0812">Transmembrane</keyword>
<proteinExistence type="predicted"/>
<reference evidence="3" key="1">
    <citation type="submission" date="2021-01" db="EMBL/GenBank/DDBJ databases">
        <authorList>
            <person name="Corre E."/>
            <person name="Pelletier E."/>
            <person name="Niang G."/>
            <person name="Scheremetjew M."/>
            <person name="Finn R."/>
            <person name="Kale V."/>
            <person name="Holt S."/>
            <person name="Cochrane G."/>
            <person name="Meng A."/>
            <person name="Brown T."/>
            <person name="Cohen L."/>
        </authorList>
    </citation>
    <scope>NUCLEOTIDE SEQUENCE</scope>
    <source>
        <strain evidence="3">CCMP1510</strain>
    </source>
</reference>